<organism evidence="1 2">
    <name type="scientific">Anaerostipes hadrus</name>
    <dbReference type="NCBI Taxonomy" id="649756"/>
    <lineage>
        <taxon>Bacteria</taxon>
        <taxon>Bacillati</taxon>
        <taxon>Bacillota</taxon>
        <taxon>Clostridia</taxon>
        <taxon>Lachnospirales</taxon>
        <taxon>Lachnospiraceae</taxon>
        <taxon>Anaerostipes</taxon>
    </lineage>
</organism>
<name>A0A173U470_ANAHA</name>
<accession>A0A173U470</accession>
<dbReference type="EMBL" id="CYXY01000017">
    <property type="protein sequence ID" value="CUN09634.1"/>
    <property type="molecule type" value="Genomic_DNA"/>
</dbReference>
<dbReference type="Pfam" id="PF09719">
    <property type="entry name" value="C_GCAxxG_C_C"/>
    <property type="match status" value="1"/>
</dbReference>
<evidence type="ECO:0000313" key="2">
    <source>
        <dbReference type="Proteomes" id="UP000095553"/>
    </source>
</evidence>
<dbReference type="RefSeq" id="WP_055073230.1">
    <property type="nucleotide sequence ID" value="NZ_CYXY01000017.1"/>
</dbReference>
<dbReference type="AlphaFoldDB" id="A0A173U470"/>
<proteinExistence type="predicted"/>
<gene>
    <name evidence="1" type="ORF">ERS852571_02491</name>
</gene>
<reference evidence="1 2" key="1">
    <citation type="submission" date="2015-09" db="EMBL/GenBank/DDBJ databases">
        <authorList>
            <consortium name="Pathogen Informatics"/>
        </authorList>
    </citation>
    <scope>NUCLEOTIDE SEQUENCE [LARGE SCALE GENOMIC DNA]</scope>
    <source>
        <strain evidence="1 2">2789STDY5834959</strain>
    </source>
</reference>
<sequence length="134" mass="14398">MTREEKAVYYKHNGFNCCQSVIKAMIDLSDSDKEILTNAASGFAIGMGGMEATCGALIGATMMAGIVKPGKKSAITAREILNKFQEYSGATICKDLKGKDTGVVLCECDDCIRNAIRAFDEVLPMESGREGQTK</sequence>
<dbReference type="Proteomes" id="UP000095553">
    <property type="component" value="Unassembled WGS sequence"/>
</dbReference>
<evidence type="ECO:0000313" key="1">
    <source>
        <dbReference type="EMBL" id="CUN09634.1"/>
    </source>
</evidence>
<dbReference type="NCBIfam" id="TIGR01909">
    <property type="entry name" value="C_GCAxxG_C_C"/>
    <property type="match status" value="1"/>
</dbReference>
<dbReference type="InterPro" id="IPR010181">
    <property type="entry name" value="CGCAxxGCC_motif"/>
</dbReference>
<protein>
    <submittedName>
        <fullName evidence="1">C_GCAxxG_C_C family protein</fullName>
    </submittedName>
</protein>